<dbReference type="HOGENOM" id="CLU_025552_3_1_1"/>
<evidence type="ECO:0000256" key="8">
    <source>
        <dbReference type="ARBA" id="ARBA00022729"/>
    </source>
</evidence>
<dbReference type="InterPro" id="IPR013783">
    <property type="entry name" value="Ig-like_fold"/>
</dbReference>
<evidence type="ECO:0000259" key="20">
    <source>
        <dbReference type="PROSITE" id="PS50835"/>
    </source>
</evidence>
<reference evidence="21" key="3">
    <citation type="submission" date="2025-09" db="UniProtKB">
        <authorList>
            <consortium name="Ensembl"/>
        </authorList>
    </citation>
    <scope>IDENTIFICATION</scope>
</reference>
<evidence type="ECO:0000313" key="22">
    <source>
        <dbReference type="Proteomes" id="UP000008672"/>
    </source>
</evidence>
<dbReference type="eggNOG" id="ENOG502QWEU">
    <property type="taxonomic scope" value="Eukaryota"/>
</dbReference>
<sequence length="450" mass="51893">IDRNSTHCRKLNMALSVYKKRDGMCIKNIFRTTAFSVSTAKVPCRLFMDIKKIDEHLQIKWYKECQLISLENKMISIEDQLLVQNTELNDSGNYTCEVIFKYNGTQYKASTTEYLNIAAVGERLELPKITFPQNEKLEFALGSKVHVPCTAFVGSSSECSSAFIYWLINDKFVEDYSASQINELEQDEHTCENSPTIKSQIIISEVLQEFYNLNFTCVVKNGIGEDHGCFQLKPPGEISSLSGMYAQGLIMFIHFQFTFYSVFYVFFFFAVSWYHGHKCSLGFITKRLILGKVYDAYVIYPQNNDSSSSTTIDNFVLEILPHVLETKCGYKLFIFGRDGVPGEATSHVVEETIKNSRRLIIILSSRFSWDSQAQTAFAEQIGLFDALIHNEIKVILIELEDIQDYTKFPESIRYIKEKQGTIKWKGDYKENSHSPNVRFWKQVKYQMPPR</sequence>
<dbReference type="InParanoid" id="H2ZW89"/>
<dbReference type="InterPro" id="IPR000157">
    <property type="entry name" value="TIR_dom"/>
</dbReference>
<feature type="domain" description="TIR" evidence="19">
    <location>
        <begin position="292"/>
        <end position="447"/>
    </location>
</feature>
<feature type="domain" description="Ig-like" evidence="20">
    <location>
        <begin position="127"/>
        <end position="222"/>
    </location>
</feature>
<dbReference type="EMBL" id="AFYH01107313">
    <property type="status" value="NOT_ANNOTATED_CDS"/>
    <property type="molecule type" value="Genomic_DNA"/>
</dbReference>
<dbReference type="GO" id="GO:0004908">
    <property type="term" value="F:interleukin-1 receptor activity"/>
    <property type="evidence" value="ECO:0007669"/>
    <property type="project" value="InterPro"/>
</dbReference>
<comment type="similarity">
    <text evidence="4">Belongs to the interleukin-1 receptor family.</text>
</comment>
<dbReference type="InterPro" id="IPR035897">
    <property type="entry name" value="Toll_tir_struct_dom_sf"/>
</dbReference>
<evidence type="ECO:0000256" key="14">
    <source>
        <dbReference type="ARBA" id="ARBA00023157"/>
    </source>
</evidence>
<evidence type="ECO:0000256" key="9">
    <source>
        <dbReference type="ARBA" id="ARBA00022737"/>
    </source>
</evidence>
<evidence type="ECO:0000256" key="4">
    <source>
        <dbReference type="ARBA" id="ARBA00009752"/>
    </source>
</evidence>
<dbReference type="Gene3D" id="3.40.50.10140">
    <property type="entry name" value="Toll/interleukin-1 receptor homology (TIR) domain"/>
    <property type="match status" value="1"/>
</dbReference>
<evidence type="ECO:0000256" key="18">
    <source>
        <dbReference type="SAM" id="Phobius"/>
    </source>
</evidence>
<dbReference type="GO" id="GO:0016787">
    <property type="term" value="F:hydrolase activity"/>
    <property type="evidence" value="ECO:0007669"/>
    <property type="project" value="UniProtKB-KW"/>
</dbReference>
<dbReference type="EMBL" id="AFYH01107312">
    <property type="status" value="NOT_ANNOTATED_CDS"/>
    <property type="molecule type" value="Genomic_DNA"/>
</dbReference>
<keyword evidence="10" id="KW-0378">Hydrolase</keyword>
<accession>H2ZW89</accession>
<dbReference type="SUPFAM" id="SSF48726">
    <property type="entry name" value="Immunoglobulin"/>
    <property type="match status" value="2"/>
</dbReference>
<evidence type="ECO:0000256" key="11">
    <source>
        <dbReference type="ARBA" id="ARBA00022989"/>
    </source>
</evidence>
<dbReference type="PRINTS" id="PR01537">
    <property type="entry name" value="INTRLKN1R1F"/>
</dbReference>
<evidence type="ECO:0000256" key="1">
    <source>
        <dbReference type="ARBA" id="ARBA00004236"/>
    </source>
</evidence>
<evidence type="ECO:0000256" key="15">
    <source>
        <dbReference type="ARBA" id="ARBA00023170"/>
    </source>
</evidence>
<keyword evidence="17" id="KW-0393">Immunoglobulin domain</keyword>
<proteinExistence type="inferred from homology"/>
<dbReference type="AlphaFoldDB" id="H2ZW89"/>
<keyword evidence="16" id="KW-0325">Glycoprotein</keyword>
<evidence type="ECO:0000256" key="5">
    <source>
        <dbReference type="ARBA" id="ARBA00022475"/>
    </source>
</evidence>
<keyword evidence="22" id="KW-1185">Reference proteome</keyword>
<dbReference type="Pfam" id="PF01582">
    <property type="entry name" value="TIR"/>
    <property type="match status" value="1"/>
</dbReference>
<dbReference type="SUPFAM" id="SSF52200">
    <property type="entry name" value="Toll/Interleukin receptor TIR domain"/>
    <property type="match status" value="1"/>
</dbReference>
<dbReference type="FunFam" id="2.60.40.10:FF:000188">
    <property type="entry name" value="Interleukin-1 receptor accessory protein-like 1"/>
    <property type="match status" value="1"/>
</dbReference>
<dbReference type="Ensembl" id="ENSLACT00000001673.1">
    <property type="protein sequence ID" value="ENSLACP00000001660.1"/>
    <property type="gene ID" value="ENSLACG00000001485.1"/>
</dbReference>
<dbReference type="Proteomes" id="UP000008672">
    <property type="component" value="Unassembled WGS sequence"/>
</dbReference>
<dbReference type="STRING" id="7897.ENSLACP00000001660"/>
<evidence type="ECO:0000256" key="10">
    <source>
        <dbReference type="ARBA" id="ARBA00022801"/>
    </source>
</evidence>
<keyword evidence="6" id="KW-0964">Secreted</keyword>
<keyword evidence="8" id="KW-0732">Signal</keyword>
<gene>
    <name evidence="21" type="primary">LOC102365673</name>
</gene>
<feature type="transmembrane region" description="Helical" evidence="18">
    <location>
        <begin position="249"/>
        <end position="274"/>
    </location>
</feature>
<dbReference type="InterPro" id="IPR004074">
    <property type="entry name" value="IL-1_rcpt_I/II-typ"/>
</dbReference>
<dbReference type="PROSITE" id="PS50835">
    <property type="entry name" value="IG_LIKE"/>
    <property type="match status" value="2"/>
</dbReference>
<evidence type="ECO:0000256" key="7">
    <source>
        <dbReference type="ARBA" id="ARBA00022692"/>
    </source>
</evidence>
<dbReference type="FunFam" id="3.40.50.10140:FF:000002">
    <property type="entry name" value="Interleukin 1 receptor accessory protein"/>
    <property type="match status" value="1"/>
</dbReference>
<evidence type="ECO:0000256" key="6">
    <source>
        <dbReference type="ARBA" id="ARBA00022525"/>
    </source>
</evidence>
<dbReference type="InterPro" id="IPR015621">
    <property type="entry name" value="IL-1_rcpt_fam"/>
</dbReference>
<dbReference type="InterPro" id="IPR007110">
    <property type="entry name" value="Ig-like_dom"/>
</dbReference>
<keyword evidence="11 18" id="KW-1133">Transmembrane helix</keyword>
<comment type="subcellular location">
    <subcellularLocation>
        <location evidence="1">Cell membrane</location>
    </subcellularLocation>
    <subcellularLocation>
        <location evidence="2">Membrane</location>
        <topology evidence="2">Single-pass type I membrane protein</topology>
    </subcellularLocation>
    <subcellularLocation>
        <location evidence="3">Secreted</location>
    </subcellularLocation>
</comment>
<dbReference type="Gene3D" id="2.60.40.10">
    <property type="entry name" value="Immunoglobulins"/>
    <property type="match status" value="2"/>
</dbReference>
<evidence type="ECO:0008006" key="23">
    <source>
        <dbReference type="Google" id="ProtNLM"/>
    </source>
</evidence>
<name>H2ZW89_LATCH</name>
<keyword evidence="5" id="KW-1003">Cell membrane</keyword>
<dbReference type="PANTHER" id="PTHR11890:SF26">
    <property type="entry name" value="INTERLEUKIN-1 RECEPTOR TYPE 1"/>
    <property type="match status" value="1"/>
</dbReference>
<evidence type="ECO:0000256" key="3">
    <source>
        <dbReference type="ARBA" id="ARBA00004613"/>
    </source>
</evidence>
<dbReference type="GO" id="GO:0005886">
    <property type="term" value="C:plasma membrane"/>
    <property type="evidence" value="ECO:0007669"/>
    <property type="project" value="UniProtKB-SubCell"/>
</dbReference>
<dbReference type="PANTHER" id="PTHR11890">
    <property type="entry name" value="INTERLEUKIN-1 RECEPTOR FAMILY MEMBER"/>
    <property type="match status" value="1"/>
</dbReference>
<keyword evidence="9" id="KW-0677">Repeat</keyword>
<feature type="domain" description="Ig-like" evidence="20">
    <location>
        <begin position="38"/>
        <end position="112"/>
    </location>
</feature>
<dbReference type="FunFam" id="2.60.40.10:FF:000284">
    <property type="entry name" value="interleukin-1 receptor accessory protein-like 1"/>
    <property type="match status" value="1"/>
</dbReference>
<dbReference type="GO" id="GO:0005576">
    <property type="term" value="C:extracellular region"/>
    <property type="evidence" value="ECO:0007669"/>
    <property type="project" value="UniProtKB-SubCell"/>
</dbReference>
<dbReference type="SMART" id="SM00255">
    <property type="entry name" value="TIR"/>
    <property type="match status" value="1"/>
</dbReference>
<evidence type="ECO:0000313" key="21">
    <source>
        <dbReference type="Ensembl" id="ENSLACP00000001660.1"/>
    </source>
</evidence>
<evidence type="ECO:0000256" key="17">
    <source>
        <dbReference type="ARBA" id="ARBA00023319"/>
    </source>
</evidence>
<evidence type="ECO:0000256" key="12">
    <source>
        <dbReference type="ARBA" id="ARBA00023027"/>
    </source>
</evidence>
<evidence type="ECO:0000256" key="2">
    <source>
        <dbReference type="ARBA" id="ARBA00004479"/>
    </source>
</evidence>
<dbReference type="EMBL" id="AFYH01107311">
    <property type="status" value="NOT_ANNOTATED_CDS"/>
    <property type="molecule type" value="Genomic_DNA"/>
</dbReference>
<organism evidence="21 22">
    <name type="scientific">Latimeria chalumnae</name>
    <name type="common">Coelacanth</name>
    <dbReference type="NCBI Taxonomy" id="7897"/>
    <lineage>
        <taxon>Eukaryota</taxon>
        <taxon>Metazoa</taxon>
        <taxon>Chordata</taxon>
        <taxon>Craniata</taxon>
        <taxon>Vertebrata</taxon>
        <taxon>Euteleostomi</taxon>
        <taxon>Coelacanthiformes</taxon>
        <taxon>Coelacanthidae</taxon>
        <taxon>Latimeria</taxon>
    </lineage>
</organism>
<keyword evidence="7 18" id="KW-0812">Transmembrane</keyword>
<evidence type="ECO:0000259" key="19">
    <source>
        <dbReference type="PROSITE" id="PS50104"/>
    </source>
</evidence>
<keyword evidence="12" id="KW-0520">NAD</keyword>
<evidence type="ECO:0000256" key="13">
    <source>
        <dbReference type="ARBA" id="ARBA00023136"/>
    </source>
</evidence>
<evidence type="ECO:0000256" key="16">
    <source>
        <dbReference type="ARBA" id="ARBA00023180"/>
    </source>
</evidence>
<keyword evidence="15" id="KW-0675">Receptor</keyword>
<dbReference type="PROSITE" id="PS50104">
    <property type="entry name" value="TIR"/>
    <property type="match status" value="1"/>
</dbReference>
<dbReference type="GeneTree" id="ENSGT01090000259985"/>
<dbReference type="InterPro" id="IPR036179">
    <property type="entry name" value="Ig-like_dom_sf"/>
</dbReference>
<reference evidence="21" key="2">
    <citation type="submission" date="2025-08" db="UniProtKB">
        <authorList>
            <consortium name="Ensembl"/>
        </authorList>
    </citation>
    <scope>IDENTIFICATION</scope>
</reference>
<reference evidence="22" key="1">
    <citation type="submission" date="2011-08" db="EMBL/GenBank/DDBJ databases">
        <title>The draft genome of Latimeria chalumnae.</title>
        <authorList>
            <person name="Di Palma F."/>
            <person name="Alfoldi J."/>
            <person name="Johnson J."/>
            <person name="Berlin A."/>
            <person name="Gnerre S."/>
            <person name="Jaffe D."/>
            <person name="MacCallum I."/>
            <person name="Young S."/>
            <person name="Walker B.J."/>
            <person name="Lander E."/>
            <person name="Lindblad-Toh K."/>
        </authorList>
    </citation>
    <scope>NUCLEOTIDE SEQUENCE [LARGE SCALE GENOMIC DNA]</scope>
    <source>
        <strain evidence="22">Wild caught</strain>
    </source>
</reference>
<keyword evidence="13 18" id="KW-0472">Membrane</keyword>
<keyword evidence="14" id="KW-1015">Disulfide bond</keyword>
<dbReference type="PRINTS" id="PR01536">
    <property type="entry name" value="INTRLKN1R12F"/>
</dbReference>
<protein>
    <recommendedName>
        <fullName evidence="23">Interleukin 1 receptor type 1</fullName>
    </recommendedName>
</protein>